<feature type="transmembrane region" description="Helical" evidence="11">
    <location>
        <begin position="145"/>
        <end position="169"/>
    </location>
</feature>
<dbReference type="OMA" id="KTEFICK"/>
<evidence type="ECO:0000256" key="8">
    <source>
        <dbReference type="ARBA" id="ARBA00023224"/>
    </source>
</evidence>
<evidence type="ECO:0000256" key="3">
    <source>
        <dbReference type="ARBA" id="ARBA00022692"/>
    </source>
</evidence>
<keyword evidence="4 11" id="KW-1133">Transmembrane helix</keyword>
<dbReference type="PANTHER" id="PTHR24235:SF12">
    <property type="entry name" value="G-PROTEIN COUPLED RECEPTORS FAMILY 1 PROFILE DOMAIN-CONTAINING PROTEIN"/>
    <property type="match status" value="1"/>
</dbReference>
<accession>A0A553P4X1</accession>
<evidence type="ECO:0000259" key="12">
    <source>
        <dbReference type="PROSITE" id="PS50262"/>
    </source>
</evidence>
<evidence type="ECO:0000256" key="2">
    <source>
        <dbReference type="ARBA" id="ARBA00010663"/>
    </source>
</evidence>
<dbReference type="PROSITE" id="PS50262">
    <property type="entry name" value="G_PROTEIN_RECEP_F1_2"/>
    <property type="match status" value="1"/>
</dbReference>
<feature type="transmembrane region" description="Helical" evidence="11">
    <location>
        <begin position="280"/>
        <end position="300"/>
    </location>
</feature>
<comment type="similarity">
    <text evidence="2 9">Belongs to the G-protein coupled receptor 1 family.</text>
</comment>
<dbReference type="PANTHER" id="PTHR24235">
    <property type="entry name" value="NEUROPEPTIDE Y RECEPTOR"/>
    <property type="match status" value="1"/>
</dbReference>
<keyword evidence="6 11" id="KW-0472">Membrane</keyword>
<evidence type="ECO:0000256" key="11">
    <source>
        <dbReference type="SAM" id="Phobius"/>
    </source>
</evidence>
<feature type="transmembrane region" description="Helical" evidence="11">
    <location>
        <begin position="321"/>
        <end position="342"/>
    </location>
</feature>
<feature type="transmembrane region" description="Helical" evidence="11">
    <location>
        <begin position="105"/>
        <end position="133"/>
    </location>
</feature>
<dbReference type="Pfam" id="PF00001">
    <property type="entry name" value="7tm_1"/>
    <property type="match status" value="1"/>
</dbReference>
<evidence type="ECO:0000313" key="14">
    <source>
        <dbReference type="Proteomes" id="UP000318571"/>
    </source>
</evidence>
<dbReference type="Proteomes" id="UP000318571">
    <property type="component" value="Chromosome 7"/>
</dbReference>
<evidence type="ECO:0000256" key="1">
    <source>
        <dbReference type="ARBA" id="ARBA00004141"/>
    </source>
</evidence>
<dbReference type="OrthoDB" id="9046662at2759"/>
<comment type="caution">
    <text evidence="13">The sequence shown here is derived from an EMBL/GenBank/DDBJ whole genome shotgun (WGS) entry which is preliminary data.</text>
</comment>
<evidence type="ECO:0000256" key="5">
    <source>
        <dbReference type="ARBA" id="ARBA00023040"/>
    </source>
</evidence>
<reference evidence="13 14" key="1">
    <citation type="journal article" date="2018" name="Nat. Ecol. Evol.">
        <title>Genomic signatures of mitonuclear coevolution across populations of Tigriopus californicus.</title>
        <authorList>
            <person name="Barreto F.S."/>
            <person name="Watson E.T."/>
            <person name="Lima T.G."/>
            <person name="Willett C.S."/>
            <person name="Edmands S."/>
            <person name="Li W."/>
            <person name="Burton R.S."/>
        </authorList>
    </citation>
    <scope>NUCLEOTIDE SEQUENCE [LARGE SCALE GENOMIC DNA]</scope>
    <source>
        <strain evidence="13 14">San Diego</strain>
    </source>
</reference>
<feature type="region of interest" description="Disordered" evidence="10">
    <location>
        <begin position="407"/>
        <end position="428"/>
    </location>
</feature>
<keyword evidence="7 9" id="KW-0675">Receptor</keyword>
<evidence type="ECO:0000256" key="6">
    <source>
        <dbReference type="ARBA" id="ARBA00023136"/>
    </source>
</evidence>
<dbReference type="GO" id="GO:0004930">
    <property type="term" value="F:G protein-coupled receptor activity"/>
    <property type="evidence" value="ECO:0007669"/>
    <property type="project" value="UniProtKB-KW"/>
</dbReference>
<dbReference type="GO" id="GO:0016020">
    <property type="term" value="C:membrane"/>
    <property type="evidence" value="ECO:0007669"/>
    <property type="project" value="UniProtKB-SubCell"/>
</dbReference>
<dbReference type="AlphaFoldDB" id="A0A553P4X1"/>
<proteinExistence type="inferred from homology"/>
<dbReference type="Gene3D" id="1.20.1070.10">
    <property type="entry name" value="Rhodopsin 7-helix transmembrane proteins"/>
    <property type="match status" value="1"/>
</dbReference>
<keyword evidence="3 9" id="KW-0812">Transmembrane</keyword>
<organism evidence="13 14">
    <name type="scientific">Tigriopus californicus</name>
    <name type="common">Marine copepod</name>
    <dbReference type="NCBI Taxonomy" id="6832"/>
    <lineage>
        <taxon>Eukaryota</taxon>
        <taxon>Metazoa</taxon>
        <taxon>Ecdysozoa</taxon>
        <taxon>Arthropoda</taxon>
        <taxon>Crustacea</taxon>
        <taxon>Multicrustacea</taxon>
        <taxon>Hexanauplia</taxon>
        <taxon>Copepoda</taxon>
        <taxon>Harpacticoida</taxon>
        <taxon>Harpacticidae</taxon>
        <taxon>Tigriopus</taxon>
    </lineage>
</organism>
<dbReference type="InterPro" id="IPR017452">
    <property type="entry name" value="GPCR_Rhodpsn_7TM"/>
</dbReference>
<comment type="subcellular location">
    <subcellularLocation>
        <location evidence="1">Membrane</location>
        <topology evidence="1">Multi-pass membrane protein</topology>
    </subcellularLocation>
</comment>
<feature type="domain" description="G-protein coupled receptors family 1 profile" evidence="12">
    <location>
        <begin position="123"/>
        <end position="379"/>
    </location>
</feature>
<evidence type="ECO:0000313" key="13">
    <source>
        <dbReference type="EMBL" id="TRY72733.1"/>
    </source>
</evidence>
<keyword evidence="14" id="KW-1185">Reference proteome</keyword>
<feature type="transmembrane region" description="Helical" evidence="11">
    <location>
        <begin position="362"/>
        <end position="382"/>
    </location>
</feature>
<dbReference type="STRING" id="6832.A0A553P4X1"/>
<name>A0A553P4X1_TIGCA</name>
<sequence>MELGTDFSSPLPYYLNSTELEIVPERGIIALNYLNPYVGSPMVAEPVPPGINIFNIMNLTVADDVSRLEEWTILINPNSTKYAKLKSFFQEIRALLWNLDIPENIYYLLLALYIPIIILGSVLNLVILCIILSSNKLRVDPRNSFIVGLAFSDLSLCLFTSPLTLWYTLEGRWPLGGKTEFICKFVMAGQDFPIFMSSFCIGAIACDRFRFIVQSHRKQMTAKQAFVVSFVLGGISTAFVSPVFMTAKLWQYPYFGDRYFCQVDWVDPSPVNYTIIANSFHFLLTVVIVVCLYAAIYYRIRSRPPSQNPNVNRRRRRTNMFLAFITIFFFLSWTPSVLYSVFHDFFRQLLPERHSMPSVGYAFSLIFGLMSSIANPILYTSLNESFRDALRDSQFSRWVSVRRSSQKLQNRRSQMGEYDPETTKNNNDKIEERQLSGCSRTVVLILQEEGSGKLSLPSPLSGNGFDVSRVTVSPKSELPEVQIQGHLSTEMKKKKKKKAVLFDGLDPEEKNEPRLCKPDNEEDRQLLETDL</sequence>
<dbReference type="PROSITE" id="PS00237">
    <property type="entry name" value="G_PROTEIN_RECEP_F1_1"/>
    <property type="match status" value="1"/>
</dbReference>
<feature type="transmembrane region" description="Helical" evidence="11">
    <location>
        <begin position="225"/>
        <end position="245"/>
    </location>
</feature>
<dbReference type="SUPFAM" id="SSF81321">
    <property type="entry name" value="Family A G protein-coupled receptor-like"/>
    <property type="match status" value="1"/>
</dbReference>
<feature type="compositionally biased region" description="Basic and acidic residues" evidence="10">
    <location>
        <begin position="507"/>
        <end position="531"/>
    </location>
</feature>
<evidence type="ECO:0000256" key="7">
    <source>
        <dbReference type="ARBA" id="ARBA00023170"/>
    </source>
</evidence>
<evidence type="ECO:0000256" key="4">
    <source>
        <dbReference type="ARBA" id="ARBA00022989"/>
    </source>
</evidence>
<dbReference type="EMBL" id="VCGU01000008">
    <property type="protein sequence ID" value="TRY72733.1"/>
    <property type="molecule type" value="Genomic_DNA"/>
</dbReference>
<dbReference type="InterPro" id="IPR000276">
    <property type="entry name" value="GPCR_Rhodpsn"/>
</dbReference>
<dbReference type="PRINTS" id="PR00237">
    <property type="entry name" value="GPCRRHODOPSN"/>
</dbReference>
<keyword evidence="8 9" id="KW-0807">Transducer</keyword>
<feature type="region of interest" description="Disordered" evidence="10">
    <location>
        <begin position="501"/>
        <end position="531"/>
    </location>
</feature>
<protein>
    <recommendedName>
        <fullName evidence="12">G-protein coupled receptors family 1 profile domain-containing protein</fullName>
    </recommendedName>
</protein>
<evidence type="ECO:0000256" key="9">
    <source>
        <dbReference type="RuleBase" id="RU000688"/>
    </source>
</evidence>
<evidence type="ECO:0000256" key="10">
    <source>
        <dbReference type="SAM" id="MobiDB-lite"/>
    </source>
</evidence>
<gene>
    <name evidence="13" type="ORF">TCAL_11189</name>
</gene>
<keyword evidence="5 9" id="KW-0297">G-protein coupled receptor</keyword>